<keyword evidence="1" id="KW-0472">Membrane</keyword>
<evidence type="ECO:0000256" key="1">
    <source>
        <dbReference type="SAM" id="Phobius"/>
    </source>
</evidence>
<name>A0A804IRY8_MUSAM</name>
<keyword evidence="1" id="KW-0812">Transmembrane</keyword>
<sequence length="48" mass="5927">MHKRIPSHLSKRGERGKRMISWKFCTYFVYVIYFSFQIKKIKFVGKKK</sequence>
<dbReference type="EnsemblPlants" id="Ma04_t20620.1">
    <property type="protein sequence ID" value="Ma04_p20620.1"/>
    <property type="gene ID" value="Ma04_g20620"/>
</dbReference>
<evidence type="ECO:0000313" key="3">
    <source>
        <dbReference type="Proteomes" id="UP000012960"/>
    </source>
</evidence>
<protein>
    <submittedName>
        <fullName evidence="2">Uncharacterized protein</fullName>
    </submittedName>
</protein>
<dbReference type="InParanoid" id="A0A804IRY8"/>
<evidence type="ECO:0000313" key="2">
    <source>
        <dbReference type="EnsemblPlants" id="Ma04_p20620.1"/>
    </source>
</evidence>
<dbReference type="Gramene" id="Ma04_t20620.1">
    <property type="protein sequence ID" value="Ma04_p20620.1"/>
    <property type="gene ID" value="Ma04_g20620"/>
</dbReference>
<keyword evidence="1" id="KW-1133">Transmembrane helix</keyword>
<reference evidence="2" key="1">
    <citation type="submission" date="2021-05" db="UniProtKB">
        <authorList>
            <consortium name="EnsemblPlants"/>
        </authorList>
    </citation>
    <scope>IDENTIFICATION</scope>
    <source>
        <strain evidence="2">subsp. malaccensis</strain>
    </source>
</reference>
<accession>A0A804IRY8</accession>
<feature type="transmembrane region" description="Helical" evidence="1">
    <location>
        <begin position="20"/>
        <end position="38"/>
    </location>
</feature>
<proteinExistence type="predicted"/>
<organism evidence="2 3">
    <name type="scientific">Musa acuminata subsp. malaccensis</name>
    <name type="common">Wild banana</name>
    <name type="synonym">Musa malaccensis</name>
    <dbReference type="NCBI Taxonomy" id="214687"/>
    <lineage>
        <taxon>Eukaryota</taxon>
        <taxon>Viridiplantae</taxon>
        <taxon>Streptophyta</taxon>
        <taxon>Embryophyta</taxon>
        <taxon>Tracheophyta</taxon>
        <taxon>Spermatophyta</taxon>
        <taxon>Magnoliopsida</taxon>
        <taxon>Liliopsida</taxon>
        <taxon>Zingiberales</taxon>
        <taxon>Musaceae</taxon>
        <taxon>Musa</taxon>
    </lineage>
</organism>
<keyword evidence="3" id="KW-1185">Reference proteome</keyword>
<dbReference type="Proteomes" id="UP000012960">
    <property type="component" value="Unplaced"/>
</dbReference>
<dbReference type="AlphaFoldDB" id="A0A804IRY8"/>